<proteinExistence type="predicted"/>
<protein>
    <recommendedName>
        <fullName evidence="3">DUF6535 domain-containing protein</fullName>
    </recommendedName>
</protein>
<dbReference type="AlphaFoldDB" id="A0A165DCD7"/>
<dbReference type="GeneID" id="63829889"/>
<dbReference type="Pfam" id="PF20153">
    <property type="entry name" value="DUF6535"/>
    <property type="match status" value="1"/>
</dbReference>
<keyword evidence="5" id="KW-1185">Reference proteome</keyword>
<dbReference type="RefSeq" id="XP_040762292.1">
    <property type="nucleotide sequence ID" value="XM_040912861.1"/>
</dbReference>
<feature type="transmembrane region" description="Helical" evidence="2">
    <location>
        <begin position="221"/>
        <end position="244"/>
    </location>
</feature>
<feature type="transmembrane region" description="Helical" evidence="2">
    <location>
        <begin position="256"/>
        <end position="288"/>
    </location>
</feature>
<keyword evidence="2" id="KW-0472">Membrane</keyword>
<dbReference type="STRING" id="1314785.A0A165DCD7"/>
<feature type="transmembrane region" description="Helical" evidence="2">
    <location>
        <begin position="61"/>
        <end position="78"/>
    </location>
</feature>
<feature type="compositionally biased region" description="Polar residues" evidence="1">
    <location>
        <begin position="777"/>
        <end position="789"/>
    </location>
</feature>
<dbReference type="OrthoDB" id="3269725at2759"/>
<gene>
    <name evidence="4" type="ORF">LAESUDRAFT_761108</name>
</gene>
<evidence type="ECO:0000256" key="1">
    <source>
        <dbReference type="SAM" id="MobiDB-lite"/>
    </source>
</evidence>
<name>A0A165DCD7_9APHY</name>
<sequence length="941" mass="104846">MQPDMGVTQKPPTYITPGPIVDQPTEMSNARLTDDTWQAFIEEASKEQDRYIKAWNTEMDTLLLFAALFSAVLTAFVVESYQELQVDTGSETVEVLQQILGTLQSIQGTVGTSGVSTDVSDFQPTSSAVRVNALWFASLVISLSAAFLAILAKQWLLHLDKTFAPTLPMKGRQHQYRYENIEKWKLTPVPSSLPILLHVSLLLFFAGLIECLWSVNVTVAVVSLCFVGITVTIYFAIHILSLVCPPSPYKSSVTSVLLAAFATVLREVVAAVGAPLLVVLLFAAFSLYRGFFYLIAPFVSESWTEDIRTLVEILSSTMKIKNRLTKWRMGIRRSWDRHITSLLIGDVQENRYISRNAGRLDVHILARMIQASSRYPIRRSALAQELARCDALLSYRILLIDSGATSLLMDELHSLYEGNFQQISSQTQDDALRQAEALMKLLTEADESDSHTIIQVQGIPIHIDVRAGSQSYEIHISDDMLRDTEYLPFHAIILRLRYANFSYYQNEVDDAVKAFYDRLESTNDISELTTMHLVNVINTIIYTAKIPVETPFGFDGQQAMKLNARALEVLAAIAVHRPDMDDRVKRQLSYGMWLLSQPKSLASIGLLIPIVSTTATFAKALAELMTPRLRLPSVAFAVLALLEASLYSQSNFSVPSQGDGGDIAELIQVLVQKYPLFVDDLRAGFSHDSKDLPVVIPGLNFEDMVLKLLQRIVRISGYLIFNDCNVPKVDLDCITLVTLELLLCICKHIEDFPSSDRRDILRIAYGSACRIAVPQSMQETRNQSPSWSRPNEPAELPAEKQSIASTASVMRKDNELKGSSSSIRGLYIAHEEYDLTSFPPESLPDAFVSALQATSSLKDPPEALRTILSMITLLSRISGGPRSDDLNFSILAKLRQQSHLIAELTAPLVSNRRFGECARHARDVIQVPAEGPFDLDDKVVY</sequence>
<dbReference type="InParanoid" id="A0A165DCD7"/>
<evidence type="ECO:0000313" key="4">
    <source>
        <dbReference type="EMBL" id="KZT04552.1"/>
    </source>
</evidence>
<reference evidence="4 5" key="1">
    <citation type="journal article" date="2016" name="Mol. Biol. Evol.">
        <title>Comparative Genomics of Early-Diverging Mushroom-Forming Fungi Provides Insights into the Origins of Lignocellulose Decay Capabilities.</title>
        <authorList>
            <person name="Nagy L.G."/>
            <person name="Riley R."/>
            <person name="Tritt A."/>
            <person name="Adam C."/>
            <person name="Daum C."/>
            <person name="Floudas D."/>
            <person name="Sun H."/>
            <person name="Yadav J.S."/>
            <person name="Pangilinan J."/>
            <person name="Larsson K.H."/>
            <person name="Matsuura K."/>
            <person name="Barry K."/>
            <person name="Labutti K."/>
            <person name="Kuo R."/>
            <person name="Ohm R.A."/>
            <person name="Bhattacharya S.S."/>
            <person name="Shirouzu T."/>
            <person name="Yoshinaga Y."/>
            <person name="Martin F.M."/>
            <person name="Grigoriev I.V."/>
            <person name="Hibbett D.S."/>
        </authorList>
    </citation>
    <scope>NUCLEOTIDE SEQUENCE [LARGE SCALE GENOMIC DNA]</scope>
    <source>
        <strain evidence="4 5">93-53</strain>
    </source>
</reference>
<feature type="transmembrane region" description="Helical" evidence="2">
    <location>
        <begin position="133"/>
        <end position="152"/>
    </location>
</feature>
<keyword evidence="2" id="KW-1133">Transmembrane helix</keyword>
<evidence type="ECO:0000256" key="2">
    <source>
        <dbReference type="SAM" id="Phobius"/>
    </source>
</evidence>
<dbReference type="EMBL" id="KV427636">
    <property type="protein sequence ID" value="KZT04552.1"/>
    <property type="molecule type" value="Genomic_DNA"/>
</dbReference>
<evidence type="ECO:0000313" key="5">
    <source>
        <dbReference type="Proteomes" id="UP000076871"/>
    </source>
</evidence>
<keyword evidence="2" id="KW-0812">Transmembrane</keyword>
<feature type="domain" description="DUF6535" evidence="3">
    <location>
        <begin position="37"/>
        <end position="214"/>
    </location>
</feature>
<dbReference type="Proteomes" id="UP000076871">
    <property type="component" value="Unassembled WGS sequence"/>
</dbReference>
<feature type="region of interest" description="Disordered" evidence="1">
    <location>
        <begin position="777"/>
        <end position="799"/>
    </location>
</feature>
<dbReference type="InterPro" id="IPR045338">
    <property type="entry name" value="DUF6535"/>
</dbReference>
<feature type="transmembrane region" description="Helical" evidence="2">
    <location>
        <begin position="193"/>
        <end position="215"/>
    </location>
</feature>
<organism evidence="4 5">
    <name type="scientific">Laetiporus sulphureus 93-53</name>
    <dbReference type="NCBI Taxonomy" id="1314785"/>
    <lineage>
        <taxon>Eukaryota</taxon>
        <taxon>Fungi</taxon>
        <taxon>Dikarya</taxon>
        <taxon>Basidiomycota</taxon>
        <taxon>Agaricomycotina</taxon>
        <taxon>Agaricomycetes</taxon>
        <taxon>Polyporales</taxon>
        <taxon>Laetiporus</taxon>
    </lineage>
</organism>
<accession>A0A165DCD7</accession>
<evidence type="ECO:0000259" key="3">
    <source>
        <dbReference type="Pfam" id="PF20153"/>
    </source>
</evidence>